<evidence type="ECO:0000256" key="4">
    <source>
        <dbReference type="ARBA" id="ARBA00022927"/>
    </source>
</evidence>
<evidence type="ECO:0000256" key="2">
    <source>
        <dbReference type="ARBA" id="ARBA00022448"/>
    </source>
</evidence>
<dbReference type="OrthoDB" id="158360at2759"/>
<dbReference type="AlphaFoldDB" id="A0A078BAK5"/>
<keyword evidence="2 8" id="KW-0813">Transport</keyword>
<feature type="transmembrane region" description="Helical" evidence="9">
    <location>
        <begin position="204"/>
        <end position="225"/>
    </location>
</feature>
<proteinExistence type="predicted"/>
<dbReference type="Gene3D" id="1.20.5.110">
    <property type="match status" value="1"/>
</dbReference>
<dbReference type="GO" id="GO:0006906">
    <property type="term" value="P:vesicle fusion"/>
    <property type="evidence" value="ECO:0007669"/>
    <property type="project" value="TreeGrafter"/>
</dbReference>
<evidence type="ECO:0000313" key="11">
    <source>
        <dbReference type="Proteomes" id="UP000039865"/>
    </source>
</evidence>
<dbReference type="PANTHER" id="PTHR21230">
    <property type="entry name" value="VESICLE TRANSPORT V-SNARE PROTEIN VTI1-RELATED"/>
    <property type="match status" value="1"/>
</dbReference>
<accession>A0A078BAK5</accession>
<dbReference type="Proteomes" id="UP000039865">
    <property type="component" value="Unassembled WGS sequence"/>
</dbReference>
<dbReference type="PIRSF" id="PIRSF028865">
    <property type="entry name" value="Membrin-2"/>
    <property type="match status" value="1"/>
</dbReference>
<protein>
    <submittedName>
        <fullName evidence="10">Uncharacterized protein</fullName>
    </submittedName>
</protein>
<keyword evidence="5 9" id="KW-1133">Transmembrane helix</keyword>
<name>A0A078BAK5_STYLE</name>
<dbReference type="GO" id="GO:0015031">
    <property type="term" value="P:protein transport"/>
    <property type="evidence" value="ECO:0007669"/>
    <property type="project" value="UniProtKB-KW"/>
</dbReference>
<evidence type="ECO:0000256" key="6">
    <source>
        <dbReference type="ARBA" id="ARBA00023034"/>
    </source>
</evidence>
<dbReference type="GO" id="GO:0000139">
    <property type="term" value="C:Golgi membrane"/>
    <property type="evidence" value="ECO:0007669"/>
    <property type="project" value="UniProtKB-SubCell"/>
</dbReference>
<organism evidence="10 11">
    <name type="scientific">Stylonychia lemnae</name>
    <name type="common">Ciliate</name>
    <dbReference type="NCBI Taxonomy" id="5949"/>
    <lineage>
        <taxon>Eukaryota</taxon>
        <taxon>Sar</taxon>
        <taxon>Alveolata</taxon>
        <taxon>Ciliophora</taxon>
        <taxon>Intramacronucleata</taxon>
        <taxon>Spirotrichea</taxon>
        <taxon>Stichotrichia</taxon>
        <taxon>Sporadotrichida</taxon>
        <taxon>Oxytrichidae</taxon>
        <taxon>Stylonychinae</taxon>
        <taxon>Stylonychia</taxon>
    </lineage>
</organism>
<evidence type="ECO:0000313" key="10">
    <source>
        <dbReference type="EMBL" id="CDW91379.1"/>
    </source>
</evidence>
<evidence type="ECO:0000256" key="5">
    <source>
        <dbReference type="ARBA" id="ARBA00022989"/>
    </source>
</evidence>
<dbReference type="InParanoid" id="A0A078BAK5"/>
<gene>
    <name evidence="10" type="primary">Contig13510.g14422</name>
    <name evidence="10" type="ORF">STYLEM_20534</name>
</gene>
<reference evidence="10 11" key="1">
    <citation type="submission" date="2014-06" db="EMBL/GenBank/DDBJ databases">
        <authorList>
            <person name="Swart Estienne"/>
        </authorList>
    </citation>
    <scope>NUCLEOTIDE SEQUENCE [LARGE SCALE GENOMIC DNA]</scope>
    <source>
        <strain evidence="10 11">130c</strain>
    </source>
</reference>
<keyword evidence="11" id="KW-1185">Reference proteome</keyword>
<keyword evidence="4 8" id="KW-0653">Protein transport</keyword>
<dbReference type="InterPro" id="IPR027027">
    <property type="entry name" value="GOSR2/Membrin/Bos1"/>
</dbReference>
<dbReference type="EMBL" id="CCKQ01019365">
    <property type="protein sequence ID" value="CDW91379.1"/>
    <property type="molecule type" value="Genomic_DNA"/>
</dbReference>
<comment type="subcellular location">
    <subcellularLocation>
        <location evidence="1">Golgi apparatus membrane</location>
        <topology evidence="1">Single-pass type IV membrane protein</topology>
    </subcellularLocation>
</comment>
<keyword evidence="7 8" id="KW-0472">Membrane</keyword>
<dbReference type="Pfam" id="PF12352">
    <property type="entry name" value="V-SNARE_C"/>
    <property type="match status" value="1"/>
</dbReference>
<dbReference type="GO" id="GO:0031902">
    <property type="term" value="C:late endosome membrane"/>
    <property type="evidence" value="ECO:0007669"/>
    <property type="project" value="TreeGrafter"/>
</dbReference>
<dbReference type="GO" id="GO:0000149">
    <property type="term" value="F:SNARE binding"/>
    <property type="evidence" value="ECO:0007669"/>
    <property type="project" value="TreeGrafter"/>
</dbReference>
<dbReference type="SUPFAM" id="SSF58038">
    <property type="entry name" value="SNARE fusion complex"/>
    <property type="match status" value="1"/>
</dbReference>
<dbReference type="PANTHER" id="PTHR21230:SF1">
    <property type="entry name" value="GOLGI SNAP RECEPTOR COMPLEX MEMBER 2"/>
    <property type="match status" value="1"/>
</dbReference>
<evidence type="ECO:0000256" key="1">
    <source>
        <dbReference type="ARBA" id="ARBA00004409"/>
    </source>
</evidence>
<evidence type="ECO:0000256" key="7">
    <source>
        <dbReference type="ARBA" id="ARBA00023136"/>
    </source>
</evidence>
<evidence type="ECO:0000256" key="8">
    <source>
        <dbReference type="PIRNR" id="PIRNR028865"/>
    </source>
</evidence>
<dbReference type="GO" id="GO:0005484">
    <property type="term" value="F:SNAP receptor activity"/>
    <property type="evidence" value="ECO:0007669"/>
    <property type="project" value="InterPro"/>
</dbReference>
<sequence length="248" mass="29147">MSQQEINQLQNQLGEYYKYANKLHYEIDAQINEIYNGKEQSKDVNIVIDCIRSRIGDLETMMRQIEENLASYHNLIRGNESMNNSYLVWRTKIDRLKNSVMSHSINIDKAFRNYKKTQATAKRSSQNNVERRRIMEYQNEHESLDRSQGIAYEIERQGMGIIENLQKQQEILKKVKLRALQMLNTIGMSESILKLIEKRSRTDMLIFFGLAIFTIILIVILFYYVKPMLFGSAVQTVAQLQDTDYPIM</sequence>
<dbReference type="GO" id="GO:0005789">
    <property type="term" value="C:endoplasmic reticulum membrane"/>
    <property type="evidence" value="ECO:0007669"/>
    <property type="project" value="TreeGrafter"/>
</dbReference>
<dbReference type="GO" id="GO:0012507">
    <property type="term" value="C:ER to Golgi transport vesicle membrane"/>
    <property type="evidence" value="ECO:0007669"/>
    <property type="project" value="TreeGrafter"/>
</dbReference>
<keyword evidence="6" id="KW-0333">Golgi apparatus</keyword>
<evidence type="ECO:0000256" key="3">
    <source>
        <dbReference type="ARBA" id="ARBA00022692"/>
    </source>
</evidence>
<dbReference type="GO" id="GO:0031201">
    <property type="term" value="C:SNARE complex"/>
    <property type="evidence" value="ECO:0007669"/>
    <property type="project" value="TreeGrafter"/>
</dbReference>
<evidence type="ECO:0000256" key="9">
    <source>
        <dbReference type="SAM" id="Phobius"/>
    </source>
</evidence>
<keyword evidence="3 9" id="KW-0812">Transmembrane</keyword>